<dbReference type="InterPro" id="IPR024135">
    <property type="entry name" value="LAMTOR5"/>
</dbReference>
<dbReference type="OrthoDB" id="76862at2759"/>
<dbReference type="AlphaFoldDB" id="A0A437A638"/>
<dbReference type="GO" id="GO:0071986">
    <property type="term" value="C:Ragulator complex"/>
    <property type="evidence" value="ECO:0007669"/>
    <property type="project" value="InterPro"/>
</dbReference>
<evidence type="ECO:0000313" key="1">
    <source>
        <dbReference type="EMBL" id="RVD86595.1"/>
    </source>
</evidence>
<dbReference type="RefSeq" id="XP_067492139.1">
    <property type="nucleotide sequence ID" value="XM_067634030.1"/>
</dbReference>
<dbReference type="VEuPathDB" id="FungiDB:DFL_004863"/>
<dbReference type="Gene3D" id="3.30.450.30">
    <property type="entry name" value="Dynein light chain 2a, cytoplasmic"/>
    <property type="match status" value="1"/>
</dbReference>
<protein>
    <submittedName>
        <fullName evidence="1">Uncharacterized protein</fullName>
    </submittedName>
</protein>
<dbReference type="EMBL" id="SAEB01000006">
    <property type="protein sequence ID" value="RVD86595.1"/>
    <property type="molecule type" value="Genomic_DNA"/>
</dbReference>
<dbReference type="Proteomes" id="UP000283090">
    <property type="component" value="Unassembled WGS sequence"/>
</dbReference>
<organism evidence="1 2">
    <name type="scientific">Arthrobotrys flagrans</name>
    <name type="common">Nematode-trapping fungus</name>
    <name type="synonym">Trichothecium flagrans</name>
    <dbReference type="NCBI Taxonomy" id="97331"/>
    <lineage>
        <taxon>Eukaryota</taxon>
        <taxon>Fungi</taxon>
        <taxon>Dikarya</taxon>
        <taxon>Ascomycota</taxon>
        <taxon>Pezizomycotina</taxon>
        <taxon>Orbiliomycetes</taxon>
        <taxon>Orbiliales</taxon>
        <taxon>Orbiliaceae</taxon>
        <taxon>Arthrobotrys</taxon>
    </lineage>
</organism>
<evidence type="ECO:0000313" key="2">
    <source>
        <dbReference type="Proteomes" id="UP000283090"/>
    </source>
</evidence>
<reference evidence="1 2" key="1">
    <citation type="submission" date="2019-01" db="EMBL/GenBank/DDBJ databases">
        <title>Intercellular communication is required for trap formation in the nematode-trapping fungus Duddingtonia flagrans.</title>
        <authorList>
            <person name="Youssar L."/>
            <person name="Wernet V."/>
            <person name="Hensel N."/>
            <person name="Hildebrandt H.-G."/>
            <person name="Fischer R."/>
        </authorList>
    </citation>
    <scope>NUCLEOTIDE SEQUENCE [LARGE SCALE GENOMIC DNA]</scope>
    <source>
        <strain evidence="1 2">CBS H-5679</strain>
    </source>
</reference>
<name>A0A437A638_ARTFL</name>
<dbReference type="GO" id="GO:0043066">
    <property type="term" value="P:negative regulation of apoptotic process"/>
    <property type="evidence" value="ECO:0007669"/>
    <property type="project" value="InterPro"/>
</dbReference>
<comment type="caution">
    <text evidence="1">The sequence shown here is derived from an EMBL/GenBank/DDBJ whole genome shotgun (WGS) entry which is preliminary data.</text>
</comment>
<dbReference type="Pfam" id="PF16672">
    <property type="entry name" value="LAMTOR5"/>
    <property type="match status" value="1"/>
</dbReference>
<gene>
    <name evidence="1" type="ORF">DFL_004863</name>
</gene>
<dbReference type="GeneID" id="93587174"/>
<accession>A0A437A638</accession>
<keyword evidence="2" id="KW-1185">Reference proteome</keyword>
<proteinExistence type="predicted"/>
<sequence length="104" mass="10596">MDAAGISKTLDAMMTSPHVIGALIIDSTSGLCLGSRGKATEADATYLTIAARSALKKDSIGAVLHKDSKVLLRKGNNGVLVAIYKDKSAPDDTGSSAATSFASI</sequence>